<keyword evidence="1" id="KW-1133">Transmembrane helix</keyword>
<comment type="caution">
    <text evidence="3">The sequence shown here is derived from an EMBL/GenBank/DDBJ whole genome shotgun (WGS) entry which is preliminary data.</text>
</comment>
<dbReference type="InterPro" id="IPR055458">
    <property type="entry name" value="IFT52_GIFT"/>
</dbReference>
<dbReference type="SUPFAM" id="SSF52317">
    <property type="entry name" value="Class I glutamine amidotransferase-like"/>
    <property type="match status" value="1"/>
</dbReference>
<evidence type="ECO:0000259" key="2">
    <source>
        <dbReference type="Pfam" id="PF23355"/>
    </source>
</evidence>
<name>X1CD81_9ZZZZ</name>
<protein>
    <recommendedName>
        <fullName evidence="2">IFT52 GIFT domain-containing protein</fullName>
    </recommendedName>
</protein>
<sequence length="283" mass="31937">SVSKYSYDESKKIFGFKELTPKKLIKNGMVWTVVFLFISTVTITTFIGEEDTTSTDQKILFYGQNMLGTWDIPEYGKYGREASGMFGLLPIYLTASGYECEIAVENITTFLNTIQPEIIINNTTNNNTNQSEYKTIERYVNLTDYVSIVQSTIVTEDLLKDVQVFVVVNINKSFSQNEKNVIYNFIEKGGSLLVLGDHTDVGGIQQPLNDLLDQAGIQFRFDSALPLDEKFRWLTSYQLLHHPIVSNIQSKDELQISVGASLDISYSSFPIIVGRYAFSDEGD</sequence>
<dbReference type="Pfam" id="PF23355">
    <property type="entry name" value="IFT52_GIFT"/>
    <property type="match status" value="1"/>
</dbReference>
<keyword evidence="1" id="KW-0472">Membrane</keyword>
<feature type="non-terminal residue" evidence="3">
    <location>
        <position position="283"/>
    </location>
</feature>
<keyword evidence="1" id="KW-0812">Transmembrane</keyword>
<reference evidence="3" key="1">
    <citation type="journal article" date="2014" name="Front. Microbiol.">
        <title>High frequency of phylogenetically diverse reductive dehalogenase-homologous genes in deep subseafloor sedimentary metagenomes.</title>
        <authorList>
            <person name="Kawai M."/>
            <person name="Futagami T."/>
            <person name="Toyoda A."/>
            <person name="Takaki Y."/>
            <person name="Nishi S."/>
            <person name="Hori S."/>
            <person name="Arai W."/>
            <person name="Tsubouchi T."/>
            <person name="Morono Y."/>
            <person name="Uchiyama I."/>
            <person name="Ito T."/>
            <person name="Fujiyama A."/>
            <person name="Inagaki F."/>
            <person name="Takami H."/>
        </authorList>
    </citation>
    <scope>NUCLEOTIDE SEQUENCE</scope>
    <source>
        <strain evidence="3">Expedition CK06-06</strain>
    </source>
</reference>
<gene>
    <name evidence="3" type="ORF">S01H4_44364</name>
</gene>
<feature type="non-terminal residue" evidence="3">
    <location>
        <position position="1"/>
    </location>
</feature>
<feature type="transmembrane region" description="Helical" evidence="1">
    <location>
        <begin position="29"/>
        <end position="48"/>
    </location>
</feature>
<dbReference type="AlphaFoldDB" id="X1CD81"/>
<dbReference type="InterPro" id="IPR029062">
    <property type="entry name" value="Class_I_gatase-like"/>
</dbReference>
<evidence type="ECO:0000313" key="3">
    <source>
        <dbReference type="EMBL" id="GAG91107.1"/>
    </source>
</evidence>
<organism evidence="3">
    <name type="scientific">marine sediment metagenome</name>
    <dbReference type="NCBI Taxonomy" id="412755"/>
    <lineage>
        <taxon>unclassified sequences</taxon>
        <taxon>metagenomes</taxon>
        <taxon>ecological metagenomes</taxon>
    </lineage>
</organism>
<accession>X1CD81</accession>
<evidence type="ECO:0000256" key="1">
    <source>
        <dbReference type="SAM" id="Phobius"/>
    </source>
</evidence>
<dbReference type="EMBL" id="BART01024592">
    <property type="protein sequence ID" value="GAG91107.1"/>
    <property type="molecule type" value="Genomic_DNA"/>
</dbReference>
<feature type="domain" description="IFT52 GIFT" evidence="2">
    <location>
        <begin position="118"/>
        <end position="225"/>
    </location>
</feature>
<proteinExistence type="predicted"/>